<evidence type="ECO:0000313" key="8">
    <source>
        <dbReference type="EMBL" id="SCL47222.1"/>
    </source>
</evidence>
<accession>A0A1C6TZG3</accession>
<dbReference type="FunFam" id="1.10.10.1590:FF:000001">
    <property type="entry name" value="NADH-quinone oxidoreductase subunit E"/>
    <property type="match status" value="1"/>
</dbReference>
<evidence type="ECO:0000256" key="4">
    <source>
        <dbReference type="ARBA" id="ARBA00023004"/>
    </source>
</evidence>
<dbReference type="InterPro" id="IPR036249">
    <property type="entry name" value="Thioredoxin-like_sf"/>
</dbReference>
<dbReference type="EMBL" id="FMIA01000002">
    <property type="protein sequence ID" value="SCL47222.1"/>
    <property type="molecule type" value="Genomic_DNA"/>
</dbReference>
<keyword evidence="3" id="KW-0479">Metal-binding</keyword>
<feature type="compositionally biased region" description="Low complexity" evidence="7">
    <location>
        <begin position="351"/>
        <end position="369"/>
    </location>
</feature>
<sequence length="405" mass="41746">MSAFTETTRVRAREIIARYPADRSRSALLPLLHLVQSEEGYVSPAGVAFCAEVLGLNKAQVGAVATFYTMYKRRPTGDYLVSVCTNTMCNVLGGQEVYDTLTEHLGVGHDETTADGKITLEHAECLAACDYGPVMTVNYDFFDGVDPQSAVGLVEELRGGGRPAPSRGARLCTLKEMSVQLAGFADERDGAVADGVPGEPTLRGLRLAAQHGISVPDFDPNTPIRSKAEADREAAAAKAAAEAKAKAEAKPEPAPAPAEPKPAAKPEPAVKPEPAAKAEPESGKPGFSTGNVGVAEAARTAGSTDSTAPDVKAPDDKSPQIRAAETRQPDARTAAPDAPGTSVPVDGAPPASRDAQQAEAAGAAANTPASDGKPAGDDAEAQDRNLREAEAAEGSAATSDRGAQK</sequence>
<comment type="cofactor">
    <cofactor evidence="6">
        <name>[2Fe-2S] cluster</name>
        <dbReference type="ChEBI" id="CHEBI:190135"/>
    </cofactor>
</comment>
<comment type="similarity">
    <text evidence="1">Belongs to the complex I 24 kDa subunit family.</text>
</comment>
<dbReference type="InterPro" id="IPR042128">
    <property type="entry name" value="NuoE_dom"/>
</dbReference>
<evidence type="ECO:0000256" key="6">
    <source>
        <dbReference type="ARBA" id="ARBA00034078"/>
    </source>
</evidence>
<feature type="compositionally biased region" description="Basic and acidic residues" evidence="7">
    <location>
        <begin position="312"/>
        <end position="330"/>
    </location>
</feature>
<dbReference type="Gene3D" id="1.10.10.1590">
    <property type="entry name" value="NADH-quinone oxidoreductase subunit E"/>
    <property type="match status" value="1"/>
</dbReference>
<feature type="compositionally biased region" description="Pro residues" evidence="7">
    <location>
        <begin position="252"/>
        <end position="261"/>
    </location>
</feature>
<evidence type="ECO:0000256" key="7">
    <source>
        <dbReference type="SAM" id="MobiDB-lite"/>
    </source>
</evidence>
<evidence type="ECO:0000256" key="1">
    <source>
        <dbReference type="ARBA" id="ARBA00010643"/>
    </source>
</evidence>
<dbReference type="GO" id="GO:0051537">
    <property type="term" value="F:2 iron, 2 sulfur cluster binding"/>
    <property type="evidence" value="ECO:0007669"/>
    <property type="project" value="UniProtKB-KW"/>
</dbReference>
<dbReference type="GO" id="GO:0003954">
    <property type="term" value="F:NADH dehydrogenase activity"/>
    <property type="evidence" value="ECO:0007669"/>
    <property type="project" value="TreeGrafter"/>
</dbReference>
<dbReference type="OrthoDB" id="9807941at2"/>
<evidence type="ECO:0000256" key="2">
    <source>
        <dbReference type="ARBA" id="ARBA00022714"/>
    </source>
</evidence>
<keyword evidence="9" id="KW-1185">Reference proteome</keyword>
<dbReference type="InterPro" id="IPR041921">
    <property type="entry name" value="NuoE_N"/>
</dbReference>
<dbReference type="AlphaFoldDB" id="A0A1C6TZG3"/>
<dbReference type="Pfam" id="PF01257">
    <property type="entry name" value="2Fe-2S_thioredx"/>
    <property type="match status" value="1"/>
</dbReference>
<dbReference type="PANTHER" id="PTHR10371:SF3">
    <property type="entry name" value="NADH DEHYDROGENASE [UBIQUINONE] FLAVOPROTEIN 2, MITOCHONDRIAL"/>
    <property type="match status" value="1"/>
</dbReference>
<dbReference type="NCBIfam" id="NF005721">
    <property type="entry name" value="PRK07539.1-1"/>
    <property type="match status" value="1"/>
</dbReference>
<gene>
    <name evidence="8" type="ORF">GA0070617_0512</name>
</gene>
<evidence type="ECO:0000256" key="3">
    <source>
        <dbReference type="ARBA" id="ARBA00022723"/>
    </source>
</evidence>
<organism evidence="8 9">
    <name type="scientific">Micromonospora yangpuensis</name>
    <dbReference type="NCBI Taxonomy" id="683228"/>
    <lineage>
        <taxon>Bacteria</taxon>
        <taxon>Bacillati</taxon>
        <taxon>Actinomycetota</taxon>
        <taxon>Actinomycetes</taxon>
        <taxon>Micromonosporales</taxon>
        <taxon>Micromonosporaceae</taxon>
        <taxon>Micromonospora</taxon>
    </lineage>
</organism>
<keyword evidence="4" id="KW-0408">Iron</keyword>
<evidence type="ECO:0000313" key="9">
    <source>
        <dbReference type="Proteomes" id="UP000198937"/>
    </source>
</evidence>
<reference evidence="8 9" key="1">
    <citation type="submission" date="2016-06" db="EMBL/GenBank/DDBJ databases">
        <authorList>
            <person name="Kjaerup R.B."/>
            <person name="Dalgaard T.S."/>
            <person name="Juul-Madsen H.R."/>
        </authorList>
    </citation>
    <scope>NUCLEOTIDE SEQUENCE [LARGE SCALE GENOMIC DNA]</scope>
    <source>
        <strain evidence="8 9">DSM 45577</strain>
    </source>
</reference>
<feature type="compositionally biased region" description="Basic and acidic residues" evidence="7">
    <location>
        <begin position="262"/>
        <end position="282"/>
    </location>
</feature>
<dbReference type="Gene3D" id="3.40.30.10">
    <property type="entry name" value="Glutaredoxin"/>
    <property type="match status" value="1"/>
</dbReference>
<dbReference type="GO" id="GO:0046872">
    <property type="term" value="F:metal ion binding"/>
    <property type="evidence" value="ECO:0007669"/>
    <property type="project" value="UniProtKB-KW"/>
</dbReference>
<dbReference type="Proteomes" id="UP000198937">
    <property type="component" value="Unassembled WGS sequence"/>
</dbReference>
<proteinExistence type="inferred from homology"/>
<feature type="compositionally biased region" description="Basic and acidic residues" evidence="7">
    <location>
        <begin position="226"/>
        <end position="251"/>
    </location>
</feature>
<name>A0A1C6TZG3_9ACTN</name>
<keyword evidence="5" id="KW-0411">Iron-sulfur</keyword>
<evidence type="ECO:0000256" key="5">
    <source>
        <dbReference type="ARBA" id="ARBA00023014"/>
    </source>
</evidence>
<feature type="region of interest" description="Disordered" evidence="7">
    <location>
        <begin position="213"/>
        <end position="405"/>
    </location>
</feature>
<dbReference type="STRING" id="683228.GA0070617_0512"/>
<protein>
    <submittedName>
        <fullName evidence="8">NADH dehydrogenase subunit E</fullName>
    </submittedName>
</protein>
<dbReference type="PANTHER" id="PTHR10371">
    <property type="entry name" value="NADH DEHYDROGENASE UBIQUINONE FLAVOPROTEIN 2, MITOCHONDRIAL"/>
    <property type="match status" value="1"/>
</dbReference>
<keyword evidence="2" id="KW-0001">2Fe-2S</keyword>
<dbReference type="CDD" id="cd03064">
    <property type="entry name" value="TRX_Fd_NuoE"/>
    <property type="match status" value="1"/>
</dbReference>
<dbReference type="InterPro" id="IPR002023">
    <property type="entry name" value="NuoE-like"/>
</dbReference>
<dbReference type="SUPFAM" id="SSF52833">
    <property type="entry name" value="Thioredoxin-like"/>
    <property type="match status" value="1"/>
</dbReference>
<dbReference type="NCBIfam" id="TIGR01958">
    <property type="entry name" value="nuoE_fam"/>
    <property type="match status" value="1"/>
</dbReference>
<feature type="compositionally biased region" description="Basic and acidic residues" evidence="7">
    <location>
        <begin position="381"/>
        <end position="390"/>
    </location>
</feature>